<dbReference type="PROSITE" id="PS50851">
    <property type="entry name" value="CHEW"/>
    <property type="match status" value="1"/>
</dbReference>
<dbReference type="Pfam" id="PF00072">
    <property type="entry name" value="Response_reg"/>
    <property type="match status" value="1"/>
</dbReference>
<sequence>MLQLFRTEVETQVALLNDGLLALEREPHTTTGLTTLMRAAHSIKGAARVVHLAAAEQVAHALEDCFVAAQSGTVHFTGKHIEGLLRGVDMLLRLAPASQPGETPAQAPQSAEIEALLSTLAEIVTPTVAPSPPVLPPPVTLEPSRFPEPGSKDRVLRVTAEHLHQLLGLAGESLVASRWLPPYIESLRHVKKSQMALSEMLDTLWDSLQGLPLPAHVATYMQAAQRQVTACRQTLAERLSELELFGHRADTLADRLYRAALASHMRPFEDGVQGFPRMVRDLARQLDKQVQLEILGRVTAVDRDILERLEAPLSHLLRNAVVHGIETPAERLAAGKVATGTIRLEARHQDGMLAISVTDDGCGADVAQLRQRIVTQQLASAEVAQALSDAEVIEFLFLPAFSTATMVTELAGRGVGLDVVRSMAQTVGGSVHTRTVPGQGMGFYLQLPLTLSVVRALLAEIGGEPYAFPLARLDRVLLVPHTDVAVYEDSQYVTVDDEPVRLVAAHEVLDVQPGSTQEETLAIIVLSDRYDRYGLVVERFLDETDLVVHPLDARLGKIPDISAAALLEDGSPVLIIDVEDMVRSAATLLSGRPWRMQRAAVQATASSRKRVLVVDDSLTVRTGQRQLLEQQGYAVEVAGDGMEGWNAVRLGHYDLVITDVDMPRLDGFELVRRIKHDVHLQHLPVILVSYKGRPEDRQRGIAVGAQAYFSKSDVHEPVFLQTVMALVAKP</sequence>
<protein>
    <recommendedName>
        <fullName evidence="2">histidine kinase</fullName>
        <ecNumber evidence="2">2.7.13.3</ecNumber>
    </recommendedName>
</protein>
<dbReference type="GO" id="GO:0006935">
    <property type="term" value="P:chemotaxis"/>
    <property type="evidence" value="ECO:0007669"/>
    <property type="project" value="InterPro"/>
</dbReference>
<dbReference type="Gene3D" id="1.20.120.160">
    <property type="entry name" value="HPT domain"/>
    <property type="match status" value="1"/>
</dbReference>
<dbReference type="FunFam" id="3.30.565.10:FF:000016">
    <property type="entry name" value="Chemotaxis protein CheA, putative"/>
    <property type="match status" value="1"/>
</dbReference>
<dbReference type="SUPFAM" id="SSF50341">
    <property type="entry name" value="CheW-like"/>
    <property type="match status" value="1"/>
</dbReference>
<evidence type="ECO:0000259" key="8">
    <source>
        <dbReference type="PROSITE" id="PS50109"/>
    </source>
</evidence>
<dbReference type="AlphaFoldDB" id="A0A937VXL7"/>
<dbReference type="InterPro" id="IPR036641">
    <property type="entry name" value="HPT_dom_sf"/>
</dbReference>
<dbReference type="Pfam" id="PF01627">
    <property type="entry name" value="Hpt"/>
    <property type="match status" value="1"/>
</dbReference>
<reference evidence="12" key="1">
    <citation type="submission" date="2019-03" db="EMBL/GenBank/DDBJ databases">
        <title>Lake Tanganyika Metagenome-Assembled Genomes (MAGs).</title>
        <authorList>
            <person name="Tran P."/>
        </authorList>
    </citation>
    <scope>NUCLEOTIDE SEQUENCE</scope>
    <source>
        <strain evidence="12">K_DeepCast_65m_m2_066</strain>
    </source>
</reference>
<dbReference type="SUPFAM" id="SSF47226">
    <property type="entry name" value="Histidine-containing phosphotransfer domain, HPT domain"/>
    <property type="match status" value="1"/>
</dbReference>
<dbReference type="GO" id="GO:0000155">
    <property type="term" value="F:phosphorelay sensor kinase activity"/>
    <property type="evidence" value="ECO:0007669"/>
    <property type="project" value="UniProtKB-ARBA"/>
</dbReference>
<comment type="caution">
    <text evidence="12">The sequence shown here is derived from an EMBL/GenBank/DDBJ whole genome shotgun (WGS) entry which is preliminary data.</text>
</comment>
<dbReference type="SUPFAM" id="SSF52172">
    <property type="entry name" value="CheY-like"/>
    <property type="match status" value="1"/>
</dbReference>
<dbReference type="PANTHER" id="PTHR43395">
    <property type="entry name" value="SENSOR HISTIDINE KINASE CHEA"/>
    <property type="match status" value="1"/>
</dbReference>
<evidence type="ECO:0000313" key="13">
    <source>
        <dbReference type="Proteomes" id="UP000712673"/>
    </source>
</evidence>
<dbReference type="EC" id="2.7.13.3" evidence="2"/>
<feature type="domain" description="HPt" evidence="11">
    <location>
        <begin position="1"/>
        <end position="98"/>
    </location>
</feature>
<dbReference type="InterPro" id="IPR011006">
    <property type="entry name" value="CheY-like_superfamily"/>
</dbReference>
<feature type="modified residue" description="4-aspartylphosphate" evidence="7">
    <location>
        <position position="659"/>
    </location>
</feature>
<dbReference type="CDD" id="cd00088">
    <property type="entry name" value="HPT"/>
    <property type="match status" value="1"/>
</dbReference>
<dbReference type="PROSITE" id="PS50894">
    <property type="entry name" value="HPT"/>
    <property type="match status" value="1"/>
</dbReference>
<evidence type="ECO:0000259" key="9">
    <source>
        <dbReference type="PROSITE" id="PS50110"/>
    </source>
</evidence>
<dbReference type="InterPro" id="IPR001789">
    <property type="entry name" value="Sig_transdc_resp-reg_receiver"/>
</dbReference>
<feature type="domain" description="Response regulatory" evidence="9">
    <location>
        <begin position="610"/>
        <end position="726"/>
    </location>
</feature>
<dbReference type="PROSITE" id="PS50109">
    <property type="entry name" value="HIS_KIN"/>
    <property type="match status" value="1"/>
</dbReference>
<dbReference type="InterPro" id="IPR051315">
    <property type="entry name" value="Bact_Chemotaxis_CheA"/>
</dbReference>
<dbReference type="PANTHER" id="PTHR43395:SF1">
    <property type="entry name" value="CHEMOTAXIS PROTEIN CHEA"/>
    <property type="match status" value="1"/>
</dbReference>
<dbReference type="SUPFAM" id="SSF55874">
    <property type="entry name" value="ATPase domain of HSP90 chaperone/DNA topoisomerase II/histidine kinase"/>
    <property type="match status" value="1"/>
</dbReference>
<feature type="domain" description="Histidine kinase" evidence="8">
    <location>
        <begin position="248"/>
        <end position="451"/>
    </location>
</feature>
<gene>
    <name evidence="12" type="ORF">FJZ47_03970</name>
</gene>
<evidence type="ECO:0000256" key="5">
    <source>
        <dbReference type="ARBA" id="ARBA00022777"/>
    </source>
</evidence>
<dbReference type="SMART" id="SM00387">
    <property type="entry name" value="HATPase_c"/>
    <property type="match status" value="1"/>
</dbReference>
<dbReference type="SMART" id="SM00073">
    <property type="entry name" value="HPT"/>
    <property type="match status" value="1"/>
</dbReference>
<evidence type="ECO:0000313" key="12">
    <source>
        <dbReference type="EMBL" id="MBM3222948.1"/>
    </source>
</evidence>
<evidence type="ECO:0000256" key="2">
    <source>
        <dbReference type="ARBA" id="ARBA00012438"/>
    </source>
</evidence>
<keyword evidence="5 12" id="KW-0418">Kinase</keyword>
<dbReference type="EMBL" id="VGLS01000075">
    <property type="protein sequence ID" value="MBM3222948.1"/>
    <property type="molecule type" value="Genomic_DNA"/>
</dbReference>
<evidence type="ECO:0000256" key="1">
    <source>
        <dbReference type="ARBA" id="ARBA00000085"/>
    </source>
</evidence>
<dbReference type="PRINTS" id="PR00344">
    <property type="entry name" value="BCTRLSENSOR"/>
</dbReference>
<evidence type="ECO:0000259" key="10">
    <source>
        <dbReference type="PROSITE" id="PS50851"/>
    </source>
</evidence>
<dbReference type="PROSITE" id="PS50110">
    <property type="entry name" value="RESPONSE_REGULATORY"/>
    <property type="match status" value="1"/>
</dbReference>
<evidence type="ECO:0000259" key="11">
    <source>
        <dbReference type="PROSITE" id="PS50894"/>
    </source>
</evidence>
<dbReference type="InterPro" id="IPR036890">
    <property type="entry name" value="HATPase_C_sf"/>
</dbReference>
<feature type="modified residue" description="Phosphohistidine" evidence="6">
    <location>
        <position position="41"/>
    </location>
</feature>
<accession>A0A937VXL7</accession>
<dbReference type="InterPro" id="IPR004358">
    <property type="entry name" value="Sig_transdc_His_kin-like_C"/>
</dbReference>
<dbReference type="InterPro" id="IPR036061">
    <property type="entry name" value="CheW-like_dom_sf"/>
</dbReference>
<name>A0A937VXL7_UNCTE</name>
<proteinExistence type="predicted"/>
<evidence type="ECO:0000256" key="3">
    <source>
        <dbReference type="ARBA" id="ARBA00022553"/>
    </source>
</evidence>
<dbReference type="InterPro" id="IPR003594">
    <property type="entry name" value="HATPase_dom"/>
</dbReference>
<dbReference type="InterPro" id="IPR002545">
    <property type="entry name" value="CheW-lke_dom"/>
</dbReference>
<evidence type="ECO:0000256" key="7">
    <source>
        <dbReference type="PROSITE-ProRule" id="PRU00169"/>
    </source>
</evidence>
<comment type="catalytic activity">
    <reaction evidence="1">
        <text>ATP + protein L-histidine = ADP + protein N-phospho-L-histidine.</text>
        <dbReference type="EC" id="2.7.13.3"/>
    </reaction>
</comment>
<dbReference type="InterPro" id="IPR005467">
    <property type="entry name" value="His_kinase_dom"/>
</dbReference>
<dbReference type="SMART" id="SM00260">
    <property type="entry name" value="CheW"/>
    <property type="match status" value="1"/>
</dbReference>
<evidence type="ECO:0000256" key="6">
    <source>
        <dbReference type="PROSITE-ProRule" id="PRU00110"/>
    </source>
</evidence>
<organism evidence="12 13">
    <name type="scientific">Tectimicrobiota bacterium</name>
    <dbReference type="NCBI Taxonomy" id="2528274"/>
    <lineage>
        <taxon>Bacteria</taxon>
        <taxon>Pseudomonadati</taxon>
        <taxon>Nitrospinota/Tectimicrobiota group</taxon>
        <taxon>Candidatus Tectimicrobiota</taxon>
    </lineage>
</organism>
<dbReference type="Pfam" id="PF01584">
    <property type="entry name" value="CheW"/>
    <property type="match status" value="1"/>
</dbReference>
<dbReference type="SMART" id="SM00448">
    <property type="entry name" value="REC"/>
    <property type="match status" value="1"/>
</dbReference>
<evidence type="ECO:0000256" key="4">
    <source>
        <dbReference type="ARBA" id="ARBA00022679"/>
    </source>
</evidence>
<dbReference type="Gene3D" id="3.40.50.2300">
    <property type="match status" value="1"/>
</dbReference>
<dbReference type="InterPro" id="IPR008207">
    <property type="entry name" value="Sig_transdc_His_kin_Hpt_dom"/>
</dbReference>
<keyword evidence="3 7" id="KW-0597">Phosphoprotein</keyword>
<feature type="domain" description="CheW-like" evidence="10">
    <location>
        <begin position="453"/>
        <end position="587"/>
    </location>
</feature>
<dbReference type="Proteomes" id="UP000712673">
    <property type="component" value="Unassembled WGS sequence"/>
</dbReference>
<dbReference type="Pfam" id="PF02518">
    <property type="entry name" value="HATPase_c"/>
    <property type="match status" value="1"/>
</dbReference>
<dbReference type="Gene3D" id="2.30.30.40">
    <property type="entry name" value="SH3 Domains"/>
    <property type="match status" value="1"/>
</dbReference>
<keyword evidence="4" id="KW-0808">Transferase</keyword>
<dbReference type="Gene3D" id="3.30.565.10">
    <property type="entry name" value="Histidine kinase-like ATPase, C-terminal domain"/>
    <property type="match status" value="1"/>
</dbReference>